<dbReference type="EMBL" id="UYJE01000639">
    <property type="protein sequence ID" value="VDH94779.1"/>
    <property type="molecule type" value="Genomic_DNA"/>
</dbReference>
<feature type="compositionally biased region" description="Polar residues" evidence="10">
    <location>
        <begin position="1118"/>
        <end position="1137"/>
    </location>
</feature>
<organism evidence="14 15">
    <name type="scientific">Mytilus galloprovincialis</name>
    <name type="common">Mediterranean mussel</name>
    <dbReference type="NCBI Taxonomy" id="29158"/>
    <lineage>
        <taxon>Eukaryota</taxon>
        <taxon>Metazoa</taxon>
        <taxon>Spiralia</taxon>
        <taxon>Lophotrochozoa</taxon>
        <taxon>Mollusca</taxon>
        <taxon>Bivalvia</taxon>
        <taxon>Autobranchia</taxon>
        <taxon>Pteriomorphia</taxon>
        <taxon>Mytilida</taxon>
        <taxon>Mytiloidea</taxon>
        <taxon>Mytilidae</taxon>
        <taxon>Mytilinae</taxon>
        <taxon>Mytilus</taxon>
    </lineage>
</organism>
<dbReference type="Pfam" id="PF00105">
    <property type="entry name" value="zf-C4"/>
    <property type="match status" value="1"/>
</dbReference>
<keyword evidence="1" id="KW-0479">Metal-binding</keyword>
<evidence type="ECO:0000256" key="8">
    <source>
        <dbReference type="ARBA" id="ARBA00023242"/>
    </source>
</evidence>
<proteinExistence type="predicted"/>
<keyword evidence="6" id="KW-0804">Transcription</keyword>
<feature type="compositionally biased region" description="Polar residues" evidence="10">
    <location>
        <begin position="384"/>
        <end position="394"/>
    </location>
</feature>
<name>A0A8B6BT32_MYTGA</name>
<dbReference type="Gene3D" id="3.40.50.300">
    <property type="entry name" value="P-loop containing nucleotide triphosphate hydrolases"/>
    <property type="match status" value="1"/>
</dbReference>
<keyword evidence="2 9" id="KW-0863">Zinc-finger</keyword>
<keyword evidence="4" id="KW-0805">Transcription regulation</keyword>
<evidence type="ECO:0000313" key="14">
    <source>
        <dbReference type="EMBL" id="VDH94779.1"/>
    </source>
</evidence>
<dbReference type="PROSITE" id="PS51192">
    <property type="entry name" value="HELICASE_ATP_BIND_1"/>
    <property type="match status" value="1"/>
</dbReference>
<evidence type="ECO:0000256" key="9">
    <source>
        <dbReference type="PROSITE-ProRule" id="PRU00309"/>
    </source>
</evidence>
<dbReference type="Pfam" id="PF00176">
    <property type="entry name" value="SNF2-rel_dom"/>
    <property type="match status" value="1"/>
</dbReference>
<evidence type="ECO:0000256" key="10">
    <source>
        <dbReference type="SAM" id="MobiDB-lite"/>
    </source>
</evidence>
<dbReference type="SUPFAM" id="SSF57716">
    <property type="entry name" value="Glucocorticoid receptor-like (DNA-binding domain)"/>
    <property type="match status" value="2"/>
</dbReference>
<dbReference type="InterPro" id="IPR014001">
    <property type="entry name" value="Helicase_ATP-bd"/>
</dbReference>
<dbReference type="InterPro" id="IPR001628">
    <property type="entry name" value="Znf_hrmn_rcpt"/>
</dbReference>
<feature type="region of interest" description="Disordered" evidence="10">
    <location>
        <begin position="1217"/>
        <end position="1250"/>
    </location>
</feature>
<evidence type="ECO:0000256" key="6">
    <source>
        <dbReference type="ARBA" id="ARBA00023163"/>
    </source>
</evidence>
<dbReference type="GO" id="GO:0008270">
    <property type="term" value="F:zinc ion binding"/>
    <property type="evidence" value="ECO:0007669"/>
    <property type="project" value="UniProtKB-KW"/>
</dbReference>
<feature type="region of interest" description="Disordered" evidence="10">
    <location>
        <begin position="110"/>
        <end position="200"/>
    </location>
</feature>
<feature type="domain" description="Helicase ATP-binding" evidence="13">
    <location>
        <begin position="823"/>
        <end position="987"/>
    </location>
</feature>
<feature type="compositionally biased region" description="Basic and acidic residues" evidence="10">
    <location>
        <begin position="119"/>
        <end position="129"/>
    </location>
</feature>
<dbReference type="Gene3D" id="3.40.50.10810">
    <property type="entry name" value="Tandem AAA-ATPase domain"/>
    <property type="match status" value="1"/>
</dbReference>
<dbReference type="Gene3D" id="3.30.50.10">
    <property type="entry name" value="Erythroid Transcription Factor GATA-1, subunit A"/>
    <property type="match status" value="1"/>
</dbReference>
<reference evidence="14" key="1">
    <citation type="submission" date="2018-11" db="EMBL/GenBank/DDBJ databases">
        <authorList>
            <person name="Alioto T."/>
            <person name="Alioto T."/>
        </authorList>
    </citation>
    <scope>NUCLEOTIDE SEQUENCE</scope>
</reference>
<dbReference type="SMART" id="SM00487">
    <property type="entry name" value="DEXDc"/>
    <property type="match status" value="1"/>
</dbReference>
<sequence length="1533" mass="172747">MGKGCAVAGCSNSIKTGHSVHLFPKDEQQRLLWIRFVKLTSVDFSQPNPNSAICSAHFSDDCYEVDRIKFKELFGMSTNKRLLPNSVPSIYPKRPPEVINMINEAKNMRKKLKTSVTPQKREKVKEMPKKRMKAHSTVVKKNKERMRKMSQKKRREKEEQETLKVSITNSSTRPESGAPMKRRKETEKYSMTTSEVPPEKKMKLEQKLDSGNKQYKVVNVIKNLESADGISKQSVVNVTVNRRILRSDIGTDVRVEKGNSLLATSTNLTDKTQNMRSLLPLNISTDKKTQNARSLLPLNITDEKTQNARNSQPLNITMDKKTQNLRSLLTFQISTDKSTQNSRSLLPFKITDKKSQNDRSLFPPNASTGNKKEDLNCLSPLNADHSNMKQNPKSLSPLKAGLETENQGSRSLLSLNVGQVMESQNARSLLSFNSGPVTEGQSSTSLLSLDAGQVILTESQSAGQVASSQSSRSLLSLNAGQVTKSRNARSLLSLDASPVTKGENAGSLLSLETSPVTKGQNARSLLSLETIPVTKSQNARSLLSLDASQVSNSQNPKSLLSLNAGAVTESQNARSLLSLKTSPVSKSQNARSLLPLNIGTACDTKNARSLLHNVQLPLKSGTIIKTQNQEIFQSTLLEDKSQKEHSQNNISSIKDCQQKGFQKGSFQTVQNVLDTENVQENIFSVCINRTKGSPDVKIIQPGIGKEVIKKNRLENLLKQSKLCTHGLQTESKKENLQSTTPTSVTKPSKERKENLQSTTPTSVTKPSKERKSQRYLRRGRRFKEKYKYKSLSEESKTETDKPASLSRSGEITDYMVQDLGWLLSLFTHGINGILAEEMGLSKTVQAIALLRYMKDYQHISGPHLFIVPLTAIDHWLAEFKRWSPESRLVVLKGTVDQRGPVKDILKDDGWDVCITSYEQCIQEPNSFKEVNWRYLVVDEVQTIIKEKTQISEIIQSIRTSNKLYLTVAQTQNDLQELLALQNFLLPGTTNNTIFRSANQLCDIELVNCLHNILQPFLLKRIKGELKKGLLPTKEIYIYVGIYTLQRDWQMRRAEDSKEKLDDNMNSENKPVFSPYQSKLEIIQPCKVLTPSLRLKSLLKDNTSMSNRSRKTLQSVLQANKSTQGPSPNNSNKTYPINGSQKKGSSEGSSQNVKITSDSRNIQDGIFSVCVESSKGNPNIKIIQTGVKEKLGQNQVNIDLQLHPDELSIRQKLRRNNKHITELNAKNEGNDNYSNEEESNESEDEKKNKSSDDEIFLKDKLSGSEIQEKYLSFVKHYINGEFEYKGTRKLNCIPAVSDHQSVCPCIVCGDQSVGMYFGIMVCYSCRTFIVATVQYRSILKCEEQSNCTIYFRKEICPHCRFKKCLWAGAVVAEVPLRLQKLSKFKQSLTVKKKKQPKRNTKRIKMKTCVKPATATRHAPTMYLTSDTECDIIDDCDTLVDNSYPIKLSVGQQKDNSYPIKLSVGQKDNSYPIKSFNIQSIRKTIQLNYQEDRKAVLINKLSGDRRQFLSNQIIRRTDKIQSNRQEDRKITYMKN</sequence>
<dbReference type="SMART" id="SM00399">
    <property type="entry name" value="ZnF_C4"/>
    <property type="match status" value="1"/>
</dbReference>
<accession>A0A8B6BT32</accession>
<feature type="domain" description="THAP-type" evidence="11">
    <location>
        <begin position="1"/>
        <end position="91"/>
    </location>
</feature>
<dbReference type="GO" id="GO:0003700">
    <property type="term" value="F:DNA-binding transcription factor activity"/>
    <property type="evidence" value="ECO:0007669"/>
    <property type="project" value="InterPro"/>
</dbReference>
<dbReference type="InterPro" id="IPR038441">
    <property type="entry name" value="THAP_Znf_sf"/>
</dbReference>
<protein>
    <submittedName>
        <fullName evidence="14">Uncharacterized protein</fullName>
    </submittedName>
</protein>
<keyword evidence="3" id="KW-0862">Zinc</keyword>
<evidence type="ECO:0000256" key="4">
    <source>
        <dbReference type="ARBA" id="ARBA00023015"/>
    </source>
</evidence>
<dbReference type="Pfam" id="PF05485">
    <property type="entry name" value="THAP"/>
    <property type="match status" value="1"/>
</dbReference>
<dbReference type="InterPro" id="IPR013088">
    <property type="entry name" value="Znf_NHR/GATA"/>
</dbReference>
<evidence type="ECO:0000256" key="3">
    <source>
        <dbReference type="ARBA" id="ARBA00022833"/>
    </source>
</evidence>
<keyword evidence="15" id="KW-1185">Reference proteome</keyword>
<evidence type="ECO:0000256" key="1">
    <source>
        <dbReference type="ARBA" id="ARBA00022723"/>
    </source>
</evidence>
<dbReference type="GO" id="GO:0043565">
    <property type="term" value="F:sequence-specific DNA binding"/>
    <property type="evidence" value="ECO:0007669"/>
    <property type="project" value="InterPro"/>
</dbReference>
<dbReference type="PROSITE" id="PS50950">
    <property type="entry name" value="ZF_THAP"/>
    <property type="match status" value="1"/>
</dbReference>
<dbReference type="PROSITE" id="PS51030">
    <property type="entry name" value="NUCLEAR_REC_DBD_2"/>
    <property type="match status" value="1"/>
</dbReference>
<evidence type="ECO:0000256" key="2">
    <source>
        <dbReference type="ARBA" id="ARBA00022771"/>
    </source>
</evidence>
<feature type="compositionally biased region" description="Basic residues" evidence="10">
    <location>
        <begin position="130"/>
        <end position="155"/>
    </location>
</feature>
<dbReference type="Gene3D" id="6.20.210.20">
    <property type="entry name" value="THAP domain"/>
    <property type="match status" value="1"/>
</dbReference>
<feature type="region of interest" description="Disordered" evidence="10">
    <location>
        <begin position="787"/>
        <end position="806"/>
    </location>
</feature>
<feature type="compositionally biased region" description="Low complexity" evidence="10">
    <location>
        <begin position="1138"/>
        <end position="1150"/>
    </location>
</feature>
<dbReference type="OrthoDB" id="2801544at2759"/>
<gene>
    <name evidence="14" type="ORF">MGAL_10B093072</name>
</gene>
<dbReference type="Proteomes" id="UP000596742">
    <property type="component" value="Unassembled WGS sequence"/>
</dbReference>
<feature type="region of interest" description="Disordered" evidence="10">
    <location>
        <begin position="1118"/>
        <end position="1156"/>
    </location>
</feature>
<keyword evidence="5 9" id="KW-0238">DNA-binding</keyword>
<feature type="compositionally biased region" description="Polar residues" evidence="10">
    <location>
        <begin position="163"/>
        <end position="174"/>
    </location>
</feature>
<dbReference type="InterPro" id="IPR006612">
    <property type="entry name" value="THAP_Znf"/>
</dbReference>
<feature type="domain" description="Nuclear receptor" evidence="12">
    <location>
        <begin position="1301"/>
        <end position="1375"/>
    </location>
</feature>
<feature type="region of interest" description="Disordered" evidence="10">
    <location>
        <begin position="344"/>
        <end position="399"/>
    </location>
</feature>
<dbReference type="SUPFAM" id="SSF52540">
    <property type="entry name" value="P-loop containing nucleoside triphosphate hydrolases"/>
    <property type="match status" value="1"/>
</dbReference>
<feature type="compositionally biased region" description="Basic and acidic residues" evidence="10">
    <location>
        <begin position="787"/>
        <end position="801"/>
    </location>
</feature>
<evidence type="ECO:0000259" key="12">
    <source>
        <dbReference type="PROSITE" id="PS51030"/>
    </source>
</evidence>
<feature type="region of interest" description="Disordered" evidence="10">
    <location>
        <begin position="728"/>
        <end position="776"/>
    </location>
</feature>
<keyword evidence="8" id="KW-0539">Nucleus</keyword>
<dbReference type="GO" id="GO:0005524">
    <property type="term" value="F:ATP binding"/>
    <property type="evidence" value="ECO:0007669"/>
    <property type="project" value="InterPro"/>
</dbReference>
<evidence type="ECO:0000313" key="15">
    <source>
        <dbReference type="Proteomes" id="UP000596742"/>
    </source>
</evidence>
<evidence type="ECO:0000259" key="11">
    <source>
        <dbReference type="PROSITE" id="PS50950"/>
    </source>
</evidence>
<evidence type="ECO:0000256" key="7">
    <source>
        <dbReference type="ARBA" id="ARBA00023170"/>
    </source>
</evidence>
<comment type="caution">
    <text evidence="14">The sequence shown here is derived from an EMBL/GenBank/DDBJ whole genome shotgun (WGS) entry which is preliminary data.</text>
</comment>
<dbReference type="SMART" id="SM00692">
    <property type="entry name" value="DM3"/>
    <property type="match status" value="1"/>
</dbReference>
<dbReference type="SMART" id="SM00980">
    <property type="entry name" value="THAP"/>
    <property type="match status" value="1"/>
</dbReference>
<keyword evidence="7" id="KW-0675">Receptor</keyword>
<evidence type="ECO:0000259" key="13">
    <source>
        <dbReference type="PROSITE" id="PS51192"/>
    </source>
</evidence>
<feature type="compositionally biased region" description="Acidic residues" evidence="10">
    <location>
        <begin position="1233"/>
        <end position="1242"/>
    </location>
</feature>
<dbReference type="InterPro" id="IPR038718">
    <property type="entry name" value="SNF2-like_sf"/>
</dbReference>
<dbReference type="InterPro" id="IPR027417">
    <property type="entry name" value="P-loop_NTPase"/>
</dbReference>
<dbReference type="InterPro" id="IPR000330">
    <property type="entry name" value="SNF2_N"/>
</dbReference>
<evidence type="ECO:0000256" key="5">
    <source>
        <dbReference type="ARBA" id="ARBA00023125"/>
    </source>
</evidence>
<dbReference type="PANTHER" id="PTHR10799">
    <property type="entry name" value="SNF2/RAD54 HELICASE FAMILY"/>
    <property type="match status" value="1"/>
</dbReference>